<keyword evidence="2" id="KW-0732">Signal</keyword>
<keyword evidence="4" id="KW-1185">Reference proteome</keyword>
<dbReference type="Proteomes" id="UP000286931">
    <property type="component" value="Unassembled WGS sequence"/>
</dbReference>
<name>A0A401YZ60_9ACTN</name>
<evidence type="ECO:0000256" key="1">
    <source>
        <dbReference type="SAM" id="MobiDB-lite"/>
    </source>
</evidence>
<sequence>MRRIGVIIASTLGAALLAAGTTASAQAPRHTAPDPAPAAPSSHTAPAERCVNATVFPFVVRNTTPEPALVFDQPDCAGDVIGVVPPGQTQTFEFGASALFAS</sequence>
<evidence type="ECO:0000313" key="3">
    <source>
        <dbReference type="EMBL" id="GCD99785.1"/>
    </source>
</evidence>
<dbReference type="RefSeq" id="WP_126641552.1">
    <property type="nucleotide sequence ID" value="NZ_BIFH01000034.1"/>
</dbReference>
<feature type="chain" id="PRO_5019111433" evidence="2">
    <location>
        <begin position="26"/>
        <end position="102"/>
    </location>
</feature>
<feature type="region of interest" description="Disordered" evidence="1">
    <location>
        <begin position="23"/>
        <end position="46"/>
    </location>
</feature>
<proteinExistence type="predicted"/>
<dbReference type="EMBL" id="BIFH01000034">
    <property type="protein sequence ID" value="GCD99785.1"/>
    <property type="molecule type" value="Genomic_DNA"/>
</dbReference>
<accession>A0A401YZ60</accession>
<dbReference type="AlphaFoldDB" id="A0A401YZ60"/>
<organism evidence="3 4">
    <name type="scientific">Embleya hyalina</name>
    <dbReference type="NCBI Taxonomy" id="516124"/>
    <lineage>
        <taxon>Bacteria</taxon>
        <taxon>Bacillati</taxon>
        <taxon>Actinomycetota</taxon>
        <taxon>Actinomycetes</taxon>
        <taxon>Kitasatosporales</taxon>
        <taxon>Streptomycetaceae</taxon>
        <taxon>Embleya</taxon>
    </lineage>
</organism>
<protein>
    <submittedName>
        <fullName evidence="3">Uncharacterized protein</fullName>
    </submittedName>
</protein>
<gene>
    <name evidence="3" type="ORF">EHYA_07507</name>
</gene>
<comment type="caution">
    <text evidence="3">The sequence shown here is derived from an EMBL/GenBank/DDBJ whole genome shotgun (WGS) entry which is preliminary data.</text>
</comment>
<feature type="signal peptide" evidence="2">
    <location>
        <begin position="1"/>
        <end position="25"/>
    </location>
</feature>
<evidence type="ECO:0000313" key="4">
    <source>
        <dbReference type="Proteomes" id="UP000286931"/>
    </source>
</evidence>
<reference evidence="3 4" key="1">
    <citation type="submission" date="2018-12" db="EMBL/GenBank/DDBJ databases">
        <title>Draft genome sequence of Embleya hyalina NBRC 13850T.</title>
        <authorList>
            <person name="Komaki H."/>
            <person name="Hosoyama A."/>
            <person name="Kimura A."/>
            <person name="Ichikawa N."/>
            <person name="Tamura T."/>
        </authorList>
    </citation>
    <scope>NUCLEOTIDE SEQUENCE [LARGE SCALE GENOMIC DNA]</scope>
    <source>
        <strain evidence="3 4">NBRC 13850</strain>
    </source>
</reference>
<evidence type="ECO:0000256" key="2">
    <source>
        <dbReference type="SAM" id="SignalP"/>
    </source>
</evidence>
<dbReference type="OrthoDB" id="4302870at2"/>